<comment type="caution">
    <text evidence="1">The sequence shown here is derived from an EMBL/GenBank/DDBJ whole genome shotgun (WGS) entry which is preliminary data.</text>
</comment>
<evidence type="ECO:0000313" key="1">
    <source>
        <dbReference type="EMBL" id="KMV18255.1"/>
    </source>
</evidence>
<gene>
    <name evidence="1" type="ORF">ACT17_11455</name>
</gene>
<sequence length="83" mass="9085">MRRSESGDTKSAGFAHWEVNTLFCGDCQKLCEYLAEHLRIVERIVGPGLSNATVAGKFAEFEACGPKVKAPSKIHCAQGLFDR</sequence>
<evidence type="ECO:0000313" key="2">
    <source>
        <dbReference type="Proteomes" id="UP000037594"/>
    </source>
</evidence>
<dbReference type="EMBL" id="LFOD01000008">
    <property type="protein sequence ID" value="KMV18255.1"/>
    <property type="molecule type" value="Genomic_DNA"/>
</dbReference>
<reference evidence="1 2" key="1">
    <citation type="submission" date="2015-06" db="EMBL/GenBank/DDBJ databases">
        <title>Genome sequence of Mycobacterium conceptionense strain MLE.</title>
        <authorList>
            <person name="Greninger A.L."/>
            <person name="Cunningham G."/>
            <person name="Chiu C.Y."/>
            <person name="Miller S."/>
        </authorList>
    </citation>
    <scope>NUCLEOTIDE SEQUENCE [LARGE SCALE GENOMIC DNA]</scope>
    <source>
        <strain evidence="1 2">MLE</strain>
    </source>
</reference>
<protein>
    <submittedName>
        <fullName evidence="1">Uncharacterized protein</fullName>
    </submittedName>
</protein>
<accession>A0A0J8UD38</accession>
<name>A0A0J8UD38_9MYCO</name>
<dbReference type="AlphaFoldDB" id="A0A0J8UD38"/>
<organism evidence="1 2">
    <name type="scientific">Mycolicibacterium conceptionense</name>
    <dbReference type="NCBI Taxonomy" id="451644"/>
    <lineage>
        <taxon>Bacteria</taxon>
        <taxon>Bacillati</taxon>
        <taxon>Actinomycetota</taxon>
        <taxon>Actinomycetes</taxon>
        <taxon>Mycobacteriales</taxon>
        <taxon>Mycobacteriaceae</taxon>
        <taxon>Mycolicibacterium</taxon>
    </lineage>
</organism>
<proteinExistence type="predicted"/>
<dbReference type="Proteomes" id="UP000037594">
    <property type="component" value="Unassembled WGS sequence"/>
</dbReference>